<dbReference type="EMBL" id="CP000830">
    <property type="protein sequence ID" value="ABV93197.1"/>
    <property type="molecule type" value="Genomic_DNA"/>
</dbReference>
<dbReference type="InterPro" id="IPR009057">
    <property type="entry name" value="Homeodomain-like_sf"/>
</dbReference>
<dbReference type="AlphaFoldDB" id="A8LJH5"/>
<dbReference type="eggNOG" id="COG2963">
    <property type="taxonomic scope" value="Bacteria"/>
</dbReference>
<accession>A8LJH5</accession>
<proteinExistence type="predicted"/>
<dbReference type="SUPFAM" id="SSF46689">
    <property type="entry name" value="Homeodomain-like"/>
    <property type="match status" value="1"/>
</dbReference>
<sequence>MRVSTAFPGHGKLTPEQEELRILRREVSKLKAERDILKKAAVHFAKDPL</sequence>
<feature type="coiled-coil region" evidence="1">
    <location>
        <begin position="13"/>
        <end position="40"/>
    </location>
</feature>
<keyword evidence="3" id="KW-1185">Reference proteome</keyword>
<name>A8LJH5_DINSH</name>
<organism evidence="2 3">
    <name type="scientific">Dinoroseobacter shibae (strain DSM 16493 / NCIMB 14021 / DFL 12)</name>
    <dbReference type="NCBI Taxonomy" id="398580"/>
    <lineage>
        <taxon>Bacteria</taxon>
        <taxon>Pseudomonadati</taxon>
        <taxon>Pseudomonadota</taxon>
        <taxon>Alphaproteobacteria</taxon>
        <taxon>Rhodobacterales</taxon>
        <taxon>Roseobacteraceae</taxon>
        <taxon>Dinoroseobacter</taxon>
    </lineage>
</organism>
<gene>
    <name evidence="2" type="ordered locus">Dshi_1455</name>
</gene>
<evidence type="ECO:0000313" key="3">
    <source>
        <dbReference type="Proteomes" id="UP000006833"/>
    </source>
</evidence>
<evidence type="ECO:0000256" key="1">
    <source>
        <dbReference type="SAM" id="Coils"/>
    </source>
</evidence>
<protein>
    <submittedName>
        <fullName evidence="2">Transposase</fullName>
    </submittedName>
</protein>
<keyword evidence="1" id="KW-0175">Coiled coil</keyword>
<dbReference type="HOGENOM" id="CLU_213126_0_0_5"/>
<dbReference type="Proteomes" id="UP000006833">
    <property type="component" value="Chromosome"/>
</dbReference>
<evidence type="ECO:0000313" key="2">
    <source>
        <dbReference type="EMBL" id="ABV93197.1"/>
    </source>
</evidence>
<dbReference type="STRING" id="398580.Dshi_1455"/>
<dbReference type="KEGG" id="dsh:Dshi_1455"/>
<reference evidence="3" key="1">
    <citation type="journal article" date="2010" name="ISME J.">
        <title>The complete genome sequence of the algal symbiont Dinoroseobacter shibae: a hitchhiker's guide to life in the sea.</title>
        <authorList>
            <person name="Wagner-Dobler I."/>
            <person name="Ballhausen B."/>
            <person name="Berger M."/>
            <person name="Brinkhoff T."/>
            <person name="Buchholz I."/>
            <person name="Bunk B."/>
            <person name="Cypionka H."/>
            <person name="Daniel R."/>
            <person name="Drepper T."/>
            <person name="Gerdts G."/>
            <person name="Hahnke S."/>
            <person name="Han C."/>
            <person name="Jahn D."/>
            <person name="Kalhoefer D."/>
            <person name="Kiss H."/>
            <person name="Klenk H.P."/>
            <person name="Kyrpides N."/>
            <person name="Liebl W."/>
            <person name="Liesegang H."/>
            <person name="Meincke L."/>
            <person name="Pati A."/>
            <person name="Petersen J."/>
            <person name="Piekarski T."/>
            <person name="Pommerenke C."/>
            <person name="Pradella S."/>
            <person name="Pukall R."/>
            <person name="Rabus R."/>
            <person name="Stackebrandt E."/>
            <person name="Thole S."/>
            <person name="Thompson L."/>
            <person name="Tielen P."/>
            <person name="Tomasch J."/>
            <person name="von Jan M."/>
            <person name="Wanphrut N."/>
            <person name="Wichels A."/>
            <person name="Zech H."/>
            <person name="Simon M."/>
        </authorList>
    </citation>
    <scope>NUCLEOTIDE SEQUENCE [LARGE SCALE GENOMIC DNA]</scope>
    <source>
        <strain evidence="3">DSM 16493 / NCIMB 14021 / DFL 12</strain>
    </source>
</reference>